<sequence length="58" mass="6370">MAKQGQSDLEGTQEGTFDDLKSDSALSELSTLWPRLSESERDSLLAIARGMANRKRGD</sequence>
<dbReference type="EMBL" id="ANMO01000072">
    <property type="protein sequence ID" value="EMB18008.1"/>
    <property type="molecule type" value="Genomic_DNA"/>
</dbReference>
<dbReference type="AlphaFoldDB" id="M2B8I8"/>
<feature type="compositionally biased region" description="Polar residues" evidence="1">
    <location>
        <begin position="1"/>
        <end position="15"/>
    </location>
</feature>
<comment type="caution">
    <text evidence="2">The sequence shown here is derived from an EMBL/GenBank/DDBJ whole genome shotgun (WGS) entry which is preliminary data.</text>
</comment>
<protein>
    <submittedName>
        <fullName evidence="2">Uncharacterized protein</fullName>
    </submittedName>
</protein>
<feature type="region of interest" description="Disordered" evidence="1">
    <location>
        <begin position="1"/>
        <end position="23"/>
    </location>
</feature>
<accession>M2B8I8</accession>
<reference evidence="2" key="1">
    <citation type="submission" date="2012-11" db="EMBL/GenBank/DDBJ databases">
        <title>Permanent draft genomes of Rhodopirellula europaea strain SH398 and 6C.</title>
        <authorList>
            <person name="Richter M."/>
            <person name="Richter-Heitmann T."/>
            <person name="Frank C."/>
            <person name="Harder J."/>
            <person name="Glockner F.O."/>
        </authorList>
    </citation>
    <scope>NUCLEOTIDE SEQUENCE</scope>
    <source>
        <strain evidence="2">6C</strain>
    </source>
</reference>
<keyword evidence="3" id="KW-1185">Reference proteome</keyword>
<gene>
    <name evidence="2" type="ORF">RE6C_01252</name>
</gene>
<evidence type="ECO:0000313" key="2">
    <source>
        <dbReference type="EMBL" id="EMB18008.1"/>
    </source>
</evidence>
<organism evidence="2 3">
    <name type="scientific">Rhodopirellula europaea 6C</name>
    <dbReference type="NCBI Taxonomy" id="1263867"/>
    <lineage>
        <taxon>Bacteria</taxon>
        <taxon>Pseudomonadati</taxon>
        <taxon>Planctomycetota</taxon>
        <taxon>Planctomycetia</taxon>
        <taxon>Pirellulales</taxon>
        <taxon>Pirellulaceae</taxon>
        <taxon>Rhodopirellula</taxon>
    </lineage>
</organism>
<reference evidence="2" key="2">
    <citation type="journal article" date="2013" name="Mar. Genomics">
        <title>Expression of sulfatases in Rhodopirellula baltica and the diversity of sulfatases in the genus Rhodopirellula.</title>
        <authorList>
            <person name="Wegner C.E."/>
            <person name="Richter-Heitmann T."/>
            <person name="Klindworth A."/>
            <person name="Klockow C."/>
            <person name="Richter M."/>
            <person name="Achstetter T."/>
            <person name="Glockner F.O."/>
            <person name="Harder J."/>
        </authorList>
    </citation>
    <scope>NUCLEOTIDE SEQUENCE [LARGE SCALE GENOMIC DNA]</scope>
    <source>
        <strain evidence="2">6C</strain>
    </source>
</reference>
<dbReference type="Proteomes" id="UP000011529">
    <property type="component" value="Unassembled WGS sequence"/>
</dbReference>
<evidence type="ECO:0000313" key="3">
    <source>
        <dbReference type="Proteomes" id="UP000011529"/>
    </source>
</evidence>
<name>M2B8I8_9BACT</name>
<evidence type="ECO:0000256" key="1">
    <source>
        <dbReference type="SAM" id="MobiDB-lite"/>
    </source>
</evidence>
<dbReference type="PATRIC" id="fig|1263867.3.peg.1323"/>
<proteinExistence type="predicted"/>